<reference evidence="3 4" key="1">
    <citation type="submission" date="2024-10" db="EMBL/GenBank/DDBJ databases">
        <title>Updated reference genomes for cyclostephanoid diatoms.</title>
        <authorList>
            <person name="Roberts W.R."/>
            <person name="Alverson A.J."/>
        </authorList>
    </citation>
    <scope>NUCLEOTIDE SEQUENCE [LARGE SCALE GENOMIC DNA]</scope>
    <source>
        <strain evidence="3 4">AJA228-03</strain>
    </source>
</reference>
<feature type="region of interest" description="Disordered" evidence="1">
    <location>
        <begin position="107"/>
        <end position="128"/>
    </location>
</feature>
<evidence type="ECO:0000256" key="1">
    <source>
        <dbReference type="SAM" id="MobiDB-lite"/>
    </source>
</evidence>
<accession>A0ABD3SGB8</accession>
<sequence length="186" mass="20600">MKISHRPHRPLALFAYLLILPRTIVSESRYDNPIPDERYPLALSNLRTLFTKHPAESYADMTTADRGEEDDDVEPSFLDMTEVGDVGHGHENEVVDDTAEGMEIGDDLNGDIASEPDDTVDDEASTNDNKDALYSASYVRDRQGYGTQGNIKESTPMDYVCGGVILILVGFHAFNNGGRVGYRTLK</sequence>
<keyword evidence="2" id="KW-0732">Signal</keyword>
<comment type="caution">
    <text evidence="3">The sequence shown here is derived from an EMBL/GenBank/DDBJ whole genome shotgun (WGS) entry which is preliminary data.</text>
</comment>
<feature type="signal peptide" evidence="2">
    <location>
        <begin position="1"/>
        <end position="26"/>
    </location>
</feature>
<name>A0ABD3SGB8_9STRA</name>
<gene>
    <name evidence="3" type="ORF">ACHAXA_007216</name>
</gene>
<evidence type="ECO:0000313" key="3">
    <source>
        <dbReference type="EMBL" id="KAL3823538.1"/>
    </source>
</evidence>
<dbReference type="Proteomes" id="UP001530377">
    <property type="component" value="Unassembled WGS sequence"/>
</dbReference>
<feature type="compositionally biased region" description="Acidic residues" evidence="1">
    <location>
        <begin position="107"/>
        <end position="125"/>
    </location>
</feature>
<evidence type="ECO:0000256" key="2">
    <source>
        <dbReference type="SAM" id="SignalP"/>
    </source>
</evidence>
<organism evidence="3 4">
    <name type="scientific">Cyclostephanos tholiformis</name>
    <dbReference type="NCBI Taxonomy" id="382380"/>
    <lineage>
        <taxon>Eukaryota</taxon>
        <taxon>Sar</taxon>
        <taxon>Stramenopiles</taxon>
        <taxon>Ochrophyta</taxon>
        <taxon>Bacillariophyta</taxon>
        <taxon>Coscinodiscophyceae</taxon>
        <taxon>Thalassiosirophycidae</taxon>
        <taxon>Stephanodiscales</taxon>
        <taxon>Stephanodiscaceae</taxon>
        <taxon>Cyclostephanos</taxon>
    </lineage>
</organism>
<evidence type="ECO:0000313" key="4">
    <source>
        <dbReference type="Proteomes" id="UP001530377"/>
    </source>
</evidence>
<protein>
    <submittedName>
        <fullName evidence="3">Uncharacterized protein</fullName>
    </submittedName>
</protein>
<keyword evidence="4" id="KW-1185">Reference proteome</keyword>
<dbReference type="EMBL" id="JALLPB020000035">
    <property type="protein sequence ID" value="KAL3823538.1"/>
    <property type="molecule type" value="Genomic_DNA"/>
</dbReference>
<dbReference type="AlphaFoldDB" id="A0ABD3SGB8"/>
<feature type="chain" id="PRO_5044759439" evidence="2">
    <location>
        <begin position="27"/>
        <end position="186"/>
    </location>
</feature>
<proteinExistence type="predicted"/>